<evidence type="ECO:0000313" key="10">
    <source>
        <dbReference type="Proteomes" id="UP000669605"/>
    </source>
</evidence>
<proteinExistence type="inferred from homology"/>
<evidence type="ECO:0000256" key="7">
    <source>
        <dbReference type="ARBA" id="ARBA00023239"/>
    </source>
</evidence>
<keyword evidence="10" id="KW-1185">Reference proteome</keyword>
<feature type="binding site" evidence="8">
    <location>
        <position position="89"/>
    </location>
    <ligand>
        <name>substrate</name>
    </ligand>
</feature>
<dbReference type="NCBIfam" id="NF003805">
    <property type="entry name" value="PRK05395.1-2"/>
    <property type="match status" value="1"/>
</dbReference>
<dbReference type="EC" id="4.2.1.10" evidence="6 8"/>
<dbReference type="PROSITE" id="PS01029">
    <property type="entry name" value="DEHYDROQUINASE_II"/>
    <property type="match status" value="1"/>
</dbReference>
<dbReference type="NCBIfam" id="NF003804">
    <property type="entry name" value="PRK05395.1-1"/>
    <property type="match status" value="1"/>
</dbReference>
<evidence type="ECO:0000313" key="9">
    <source>
        <dbReference type="EMBL" id="NMH16397.1"/>
    </source>
</evidence>
<gene>
    <name evidence="8 9" type="primary">aroQ</name>
    <name evidence="9" type="ORF">GV368_04610</name>
</gene>
<keyword evidence="7 8" id="KW-0456">Lyase</keyword>
<dbReference type="GO" id="GO:0003855">
    <property type="term" value="F:3-dehydroquinate dehydratase activity"/>
    <property type="evidence" value="ECO:0007669"/>
    <property type="project" value="UniProtKB-EC"/>
</dbReference>
<dbReference type="PANTHER" id="PTHR21272">
    <property type="entry name" value="CATABOLIC 3-DEHYDROQUINASE"/>
    <property type="match status" value="1"/>
</dbReference>
<dbReference type="NCBIfam" id="NF003807">
    <property type="entry name" value="PRK05395.1-4"/>
    <property type="match status" value="1"/>
</dbReference>
<organism evidence="9 10">
    <name type="scientific">Tepidiphilus baoligensis</name>
    <dbReference type="NCBI Taxonomy" id="2698687"/>
    <lineage>
        <taxon>Bacteria</taxon>
        <taxon>Pseudomonadati</taxon>
        <taxon>Pseudomonadota</taxon>
        <taxon>Hydrogenophilia</taxon>
        <taxon>Hydrogenophilales</taxon>
        <taxon>Hydrogenophilaceae</taxon>
        <taxon>Tepidiphilus</taxon>
    </lineage>
</organism>
<evidence type="ECO:0000256" key="4">
    <source>
        <dbReference type="ARBA" id="ARBA00011037"/>
    </source>
</evidence>
<feature type="site" description="Transition state stabilizer" evidence="8">
    <location>
        <position position="32"/>
    </location>
</feature>
<reference evidence="9 10" key="1">
    <citation type="journal article" date="2020" name="Curr. Microbiol.">
        <title>Tepidiphilus baoligensis sp. nov., a Novel Bacterium of the Family Hydrogenophilaceae Isolated from an Oil Reservoir.</title>
        <authorList>
            <person name="Zhang X."/>
            <person name="Wang G."/>
            <person name="Ma X."/>
            <person name="Yu J."/>
            <person name="You J."/>
            <person name="Xue Y."/>
            <person name="Ma Y."/>
        </authorList>
    </citation>
    <scope>NUCLEOTIDE SEQUENCE [LARGE SCALE GENOMIC DNA]</scope>
    <source>
        <strain evidence="9 10">B18-69</strain>
    </source>
</reference>
<feature type="binding site" evidence="8">
    <location>
        <position position="126"/>
    </location>
    <ligand>
        <name>substrate</name>
    </ligand>
</feature>
<protein>
    <recommendedName>
        <fullName evidence="6 8">3-dehydroquinate dehydratase</fullName>
        <shortName evidence="8">3-dehydroquinase</shortName>
        <ecNumber evidence="6 8">4.2.1.10</ecNumber>
    </recommendedName>
    <alternativeName>
        <fullName evidence="8">Type II DHQase</fullName>
    </alternativeName>
</protein>
<comment type="function">
    <text evidence="2 8">Catalyzes a trans-dehydration via an enolate intermediate.</text>
</comment>
<evidence type="ECO:0000256" key="3">
    <source>
        <dbReference type="ARBA" id="ARBA00004902"/>
    </source>
</evidence>
<dbReference type="PIRSF" id="PIRSF001399">
    <property type="entry name" value="DHquinase_II"/>
    <property type="match status" value="1"/>
</dbReference>
<feature type="active site" description="Proton donor" evidence="8">
    <location>
        <position position="115"/>
    </location>
</feature>
<keyword evidence="8" id="KW-0028">Amino-acid biosynthesis</keyword>
<dbReference type="Gene3D" id="3.40.50.9100">
    <property type="entry name" value="Dehydroquinase, class II"/>
    <property type="match status" value="1"/>
</dbReference>
<comment type="pathway">
    <text evidence="3 8">Metabolic intermediate biosynthesis; chorismate biosynthesis; chorismate from D-erythrose 4-phosphate and phosphoenolpyruvate: step 3/7.</text>
</comment>
<dbReference type="SUPFAM" id="SSF52304">
    <property type="entry name" value="Type II 3-dehydroquinate dehydratase"/>
    <property type="match status" value="1"/>
</dbReference>
<comment type="catalytic activity">
    <reaction evidence="1 8">
        <text>3-dehydroquinate = 3-dehydroshikimate + H2O</text>
        <dbReference type="Rhea" id="RHEA:21096"/>
        <dbReference type="ChEBI" id="CHEBI:15377"/>
        <dbReference type="ChEBI" id="CHEBI:16630"/>
        <dbReference type="ChEBI" id="CHEBI:32364"/>
        <dbReference type="EC" id="4.2.1.10"/>
    </reaction>
</comment>
<comment type="caution">
    <text evidence="9">The sequence shown here is derived from an EMBL/GenBank/DDBJ whole genome shotgun (WGS) entry which is preliminary data.</text>
</comment>
<comment type="similarity">
    <text evidence="4 8">Belongs to the type-II 3-dehydroquinase family.</text>
</comment>
<feature type="binding site" evidence="8">
    <location>
        <begin position="116"/>
        <end position="117"/>
    </location>
    <ligand>
        <name>substrate</name>
    </ligand>
</feature>
<name>A0ABX1QKI4_9PROT</name>
<evidence type="ECO:0000256" key="6">
    <source>
        <dbReference type="ARBA" id="ARBA00012060"/>
    </source>
</evidence>
<dbReference type="HAMAP" id="MF_00169">
    <property type="entry name" value="AroQ"/>
    <property type="match status" value="1"/>
</dbReference>
<dbReference type="InterPro" id="IPR018509">
    <property type="entry name" value="DHquinase_II_CS"/>
</dbReference>
<dbReference type="EMBL" id="JAAAUB010000004">
    <property type="protein sequence ID" value="NMH16397.1"/>
    <property type="molecule type" value="Genomic_DNA"/>
</dbReference>
<dbReference type="NCBIfam" id="TIGR01088">
    <property type="entry name" value="aroQ"/>
    <property type="match status" value="1"/>
</dbReference>
<sequence>MDDAAHTANAGEPAALRILVLHGPNLNLLGVREPEIYGRTTLSDIHARLEARAQAAGVRLESFQSNHEGELVDRIQAAMEEGVDFILINPGAYTHTSVALRDALAAVSIPFIEVHLSNIHARESFRHHSYLSDRAVGVICGLGAYGYEAALEYALRALIPSN</sequence>
<dbReference type="RefSeq" id="WP_142803546.1">
    <property type="nucleotide sequence ID" value="NZ_JAAAUB010000004.1"/>
</dbReference>
<feature type="binding site" evidence="8">
    <location>
        <position position="95"/>
    </location>
    <ligand>
        <name>substrate</name>
    </ligand>
</feature>
<dbReference type="PANTHER" id="PTHR21272:SF3">
    <property type="entry name" value="CATABOLIC 3-DEHYDROQUINASE"/>
    <property type="match status" value="1"/>
</dbReference>
<evidence type="ECO:0000256" key="2">
    <source>
        <dbReference type="ARBA" id="ARBA00003924"/>
    </source>
</evidence>
<evidence type="ECO:0000256" key="8">
    <source>
        <dbReference type="HAMAP-Rule" id="MF_00169"/>
    </source>
</evidence>
<dbReference type="InterPro" id="IPR036441">
    <property type="entry name" value="DHquinase_II_sf"/>
</dbReference>
<feature type="binding site" evidence="8">
    <location>
        <position position="102"/>
    </location>
    <ligand>
        <name>substrate</name>
    </ligand>
</feature>
<dbReference type="InterPro" id="IPR001874">
    <property type="entry name" value="DHquinase_II"/>
</dbReference>
<comment type="subunit">
    <text evidence="5 8">Homododecamer.</text>
</comment>
<keyword evidence="8" id="KW-0057">Aromatic amino acid biosynthesis</keyword>
<feature type="active site" description="Proton acceptor" evidence="8">
    <location>
        <position position="37"/>
    </location>
</feature>
<dbReference type="NCBIfam" id="NF003806">
    <property type="entry name" value="PRK05395.1-3"/>
    <property type="match status" value="1"/>
</dbReference>
<dbReference type="CDD" id="cd00466">
    <property type="entry name" value="DHQase_II"/>
    <property type="match status" value="1"/>
</dbReference>
<accession>A0ABX1QKI4</accession>
<evidence type="ECO:0000256" key="1">
    <source>
        <dbReference type="ARBA" id="ARBA00001864"/>
    </source>
</evidence>
<dbReference type="Pfam" id="PF01220">
    <property type="entry name" value="DHquinase_II"/>
    <property type="match status" value="1"/>
</dbReference>
<dbReference type="Proteomes" id="UP000669605">
    <property type="component" value="Unassembled WGS sequence"/>
</dbReference>
<evidence type="ECO:0000256" key="5">
    <source>
        <dbReference type="ARBA" id="ARBA00011193"/>
    </source>
</evidence>